<dbReference type="SUPFAM" id="SSF56300">
    <property type="entry name" value="Metallo-dependent phosphatases"/>
    <property type="match status" value="1"/>
</dbReference>
<dbReference type="Gene3D" id="3.60.21.10">
    <property type="match status" value="1"/>
</dbReference>
<gene>
    <name evidence="5" type="ORF">PL2TA16_03366</name>
</gene>
<evidence type="ECO:0000313" key="6">
    <source>
        <dbReference type="Proteomes" id="UP000017820"/>
    </source>
</evidence>
<comment type="caution">
    <text evidence="5">The sequence shown here is derived from an EMBL/GenBank/DDBJ whole genome shotgun (WGS) entry which is preliminary data.</text>
</comment>
<feature type="region of interest" description="Disordered" evidence="3">
    <location>
        <begin position="417"/>
        <end position="436"/>
    </location>
</feature>
<dbReference type="InterPro" id="IPR029052">
    <property type="entry name" value="Metallo-depent_PP-like"/>
</dbReference>
<reference evidence="5 6" key="1">
    <citation type="submission" date="2013-07" db="EMBL/GenBank/DDBJ databases">
        <title>Draft genome sequence of Pseudoalteromonas luteoviolacea 2ta16.</title>
        <authorList>
            <person name="Allen E.E."/>
            <person name="Azam F."/>
            <person name="Podell S."/>
        </authorList>
    </citation>
    <scope>NUCLEOTIDE SEQUENCE [LARGE SCALE GENOMIC DNA]</scope>
    <source>
        <strain evidence="5 6">2ta16</strain>
    </source>
</reference>
<dbReference type="PANTHER" id="PTHR10161:SF14">
    <property type="entry name" value="TARTRATE-RESISTANT ACID PHOSPHATASE TYPE 5"/>
    <property type="match status" value="1"/>
</dbReference>
<evidence type="ECO:0000256" key="2">
    <source>
        <dbReference type="ARBA" id="ARBA00022801"/>
    </source>
</evidence>
<evidence type="ECO:0000256" key="1">
    <source>
        <dbReference type="ARBA" id="ARBA00022729"/>
    </source>
</evidence>
<evidence type="ECO:0000313" key="5">
    <source>
        <dbReference type="EMBL" id="ESP93145.1"/>
    </source>
</evidence>
<protein>
    <recommendedName>
        <fullName evidence="4">Calcineurin-like phosphoesterase domain-containing protein</fullName>
    </recommendedName>
</protein>
<dbReference type="PANTHER" id="PTHR10161">
    <property type="entry name" value="TARTRATE-RESISTANT ACID PHOSPHATASE TYPE 5"/>
    <property type="match status" value="1"/>
</dbReference>
<sequence length="436" mass="48865">MALLRQLGSEYSMKLTSSRIAVSALLLSSTFLVSAQDSISFLAFGDGGYHPDYPKTKHIKKPKNKQQFIAAEKADWLEDNRPIEEFDHAPIYVYPGTEIATEDTGAAAVGSAMAKLCERKPCEFGIQLGDNIYPDGADANDGKDDQKRMNDLILGPLKPLFKNHKDLIVYSALGNHDWKTSRKGVKLQTEWMAKQPNFHMDERGYYSYKIGEPGNDVEFFVLDTNMLLSGQHYYEIPLKHDGSEQGLASALASGVAEVEDIEVHESPVNGEDHKQLAWLADGLKSSKAKWKIVYGHHILWSIGGTKYDEGHVLRRLILPELCQYADAYIAGHEHDLELLTDDCSRVLPGNNKPKLPLIISGAASKMRGTHSPFAQQQENRYPEYDLIWAKSFIWGFAHIELDNRSDSLNVSFYTTPKDKSGSLQPEASFSFKHRSD</sequence>
<dbReference type="GO" id="GO:0016787">
    <property type="term" value="F:hydrolase activity"/>
    <property type="evidence" value="ECO:0007669"/>
    <property type="project" value="UniProtKB-KW"/>
</dbReference>
<evidence type="ECO:0000259" key="4">
    <source>
        <dbReference type="Pfam" id="PF00149"/>
    </source>
</evidence>
<evidence type="ECO:0000256" key="3">
    <source>
        <dbReference type="SAM" id="MobiDB-lite"/>
    </source>
</evidence>
<feature type="domain" description="Calcineurin-like phosphoesterase" evidence="4">
    <location>
        <begin position="128"/>
        <end position="335"/>
    </location>
</feature>
<accession>V4HQN8</accession>
<keyword evidence="1" id="KW-0732">Signal</keyword>
<dbReference type="AlphaFoldDB" id="V4HQN8"/>
<dbReference type="Pfam" id="PF00149">
    <property type="entry name" value="Metallophos"/>
    <property type="match status" value="1"/>
</dbReference>
<organism evidence="5 6">
    <name type="scientific">Pseudoalteromonas luteoviolacea (strain 2ta16)</name>
    <dbReference type="NCBI Taxonomy" id="1353533"/>
    <lineage>
        <taxon>Bacteria</taxon>
        <taxon>Pseudomonadati</taxon>
        <taxon>Pseudomonadota</taxon>
        <taxon>Gammaproteobacteria</taxon>
        <taxon>Alteromonadales</taxon>
        <taxon>Pseudoalteromonadaceae</taxon>
        <taxon>Pseudoalteromonas</taxon>
    </lineage>
</organism>
<name>V4HQN8_PSEL2</name>
<proteinExistence type="predicted"/>
<dbReference type="InterPro" id="IPR004843">
    <property type="entry name" value="Calcineurin-like_PHP"/>
</dbReference>
<dbReference type="PATRIC" id="fig|1353533.3.peg.2334"/>
<dbReference type="InterPro" id="IPR051558">
    <property type="entry name" value="Metallophosphoesterase_PAP"/>
</dbReference>
<keyword evidence="2" id="KW-0378">Hydrolase</keyword>
<dbReference type="Proteomes" id="UP000017820">
    <property type="component" value="Unassembled WGS sequence"/>
</dbReference>
<dbReference type="EMBL" id="AUSV01000037">
    <property type="protein sequence ID" value="ESP93145.1"/>
    <property type="molecule type" value="Genomic_DNA"/>
</dbReference>